<keyword evidence="2" id="KW-1185">Reference proteome</keyword>
<dbReference type="STRING" id="1469948.GCA_000732725_04103"/>
<reference evidence="1 2" key="1">
    <citation type="submission" date="2019-03" db="EMBL/GenBank/DDBJ databases">
        <title>Genomic Encyclopedia of Type Strains, Phase IV (KMG-IV): sequencing the most valuable type-strain genomes for metagenomic binning, comparative biology and taxonomic classification.</title>
        <authorList>
            <person name="Goeker M."/>
        </authorList>
    </citation>
    <scope>NUCLEOTIDE SEQUENCE [LARGE SCALE GENOMIC DNA]</scope>
    <source>
        <strain evidence="1 2">DSM 100556</strain>
    </source>
</reference>
<sequence length="249" mass="29187">MCRERIVYSNNINDSDHLFRYMSLAQFISIIENQKLYLKKVKLWDDPWEAPDDQLPLMGKGGNPIFTESLLASSTVGQCWTCEKDSDAMWRIYSPDCQGVMIETVVKNFTSIENLRHASLAKVIYYNKSNYIEKRYEIANNHSYTFAGDMALKREAFKHENEVRLLVCLQDYHELGDIWEIPVVGFNIDPKQFITSITFDPRAEDWFVETMKKYCMSKQLNCPTEKSTLYTKDLFESTSIIRKYETVKK</sequence>
<dbReference type="InterPro" id="IPR021352">
    <property type="entry name" value="DUF2971"/>
</dbReference>
<comment type="caution">
    <text evidence="1">The sequence shown here is derived from an EMBL/GenBank/DDBJ whole genome shotgun (WGS) entry which is preliminary data.</text>
</comment>
<dbReference type="Pfam" id="PF11185">
    <property type="entry name" value="DUF2971"/>
    <property type="match status" value="1"/>
</dbReference>
<protein>
    <submittedName>
        <fullName evidence="1">DUF2971 family protein</fullName>
    </submittedName>
</protein>
<dbReference type="AlphaFoldDB" id="A0A4R1QPV7"/>
<name>A0A4R1QPV7_9FIRM</name>
<dbReference type="OrthoDB" id="8548541at2"/>
<dbReference type="RefSeq" id="WP_031392722.1">
    <property type="nucleotide sequence ID" value="NZ_JPNB01000003.1"/>
</dbReference>
<evidence type="ECO:0000313" key="2">
    <source>
        <dbReference type="Proteomes" id="UP000295718"/>
    </source>
</evidence>
<evidence type="ECO:0000313" key="1">
    <source>
        <dbReference type="EMBL" id="TCL55397.1"/>
    </source>
</evidence>
<accession>A0A4R1QPV7</accession>
<dbReference type="EMBL" id="SLUO01000015">
    <property type="protein sequence ID" value="TCL55397.1"/>
    <property type="molecule type" value="Genomic_DNA"/>
</dbReference>
<proteinExistence type="predicted"/>
<gene>
    <name evidence="1" type="ORF">EDD76_11530</name>
</gene>
<organism evidence="1 2">
    <name type="scientific">Kineothrix alysoides</name>
    <dbReference type="NCBI Taxonomy" id="1469948"/>
    <lineage>
        <taxon>Bacteria</taxon>
        <taxon>Bacillati</taxon>
        <taxon>Bacillota</taxon>
        <taxon>Clostridia</taxon>
        <taxon>Lachnospirales</taxon>
        <taxon>Lachnospiraceae</taxon>
        <taxon>Kineothrix</taxon>
    </lineage>
</organism>
<dbReference type="Proteomes" id="UP000295718">
    <property type="component" value="Unassembled WGS sequence"/>
</dbReference>